<dbReference type="GO" id="GO:0006805">
    <property type="term" value="P:xenobiotic metabolic process"/>
    <property type="evidence" value="ECO:0007669"/>
    <property type="project" value="TreeGrafter"/>
</dbReference>
<dbReference type="InterPro" id="IPR050182">
    <property type="entry name" value="Cytochrome_P450_fam2"/>
</dbReference>
<keyword evidence="3 7" id="KW-0479">Metal-binding</keyword>
<evidence type="ECO:0000256" key="7">
    <source>
        <dbReference type="PIRSR" id="PIRSR602401-1"/>
    </source>
</evidence>
<dbReference type="GO" id="GO:0016712">
    <property type="term" value="F:oxidoreductase activity, acting on paired donors, with incorporation or reduction of molecular oxygen, reduced flavin or flavoprotein as one donor, and incorporation of one atom of oxygen"/>
    <property type="evidence" value="ECO:0007669"/>
    <property type="project" value="TreeGrafter"/>
</dbReference>
<keyword evidence="10" id="KW-1185">Reference proteome</keyword>
<dbReference type="InterPro" id="IPR002401">
    <property type="entry name" value="Cyt_P450_E_grp-I"/>
</dbReference>
<proteinExistence type="inferred from homology"/>
<evidence type="ECO:0000256" key="4">
    <source>
        <dbReference type="ARBA" id="ARBA00023002"/>
    </source>
</evidence>
<dbReference type="SUPFAM" id="SSF48264">
    <property type="entry name" value="Cytochrome P450"/>
    <property type="match status" value="1"/>
</dbReference>
<reference evidence="9" key="1">
    <citation type="submission" date="2022-01" db="EMBL/GenBank/DDBJ databases">
        <title>Genome Sequence Resource for Two Populations of Ditylenchus destructor, the Migratory Endoparasitic Phytonematode.</title>
        <authorList>
            <person name="Zhang H."/>
            <person name="Lin R."/>
            <person name="Xie B."/>
        </authorList>
    </citation>
    <scope>NUCLEOTIDE SEQUENCE</scope>
    <source>
        <strain evidence="9">BazhouSP</strain>
    </source>
</reference>
<comment type="caution">
    <text evidence="9">The sequence shown here is derived from an EMBL/GenBank/DDBJ whole genome shotgun (WGS) entry which is preliminary data.</text>
</comment>
<dbReference type="InterPro" id="IPR036396">
    <property type="entry name" value="Cyt_P450_sf"/>
</dbReference>
<dbReference type="PRINTS" id="PR00463">
    <property type="entry name" value="EP450I"/>
</dbReference>
<dbReference type="Pfam" id="PF00067">
    <property type="entry name" value="p450"/>
    <property type="match status" value="1"/>
</dbReference>
<dbReference type="InterPro" id="IPR001128">
    <property type="entry name" value="Cyt_P450"/>
</dbReference>
<dbReference type="Proteomes" id="UP001201812">
    <property type="component" value="Unassembled WGS sequence"/>
</dbReference>
<evidence type="ECO:0000313" key="9">
    <source>
        <dbReference type="EMBL" id="KAI1704691.1"/>
    </source>
</evidence>
<name>A0AAD4MXH2_9BILA</name>
<accession>A0AAD4MXH2</accession>
<dbReference type="FunFam" id="1.10.630.10:FF:000036">
    <property type="entry name" value="CYtochrome P450 family"/>
    <property type="match status" value="1"/>
</dbReference>
<evidence type="ECO:0000256" key="5">
    <source>
        <dbReference type="ARBA" id="ARBA00023004"/>
    </source>
</evidence>
<dbReference type="AlphaFoldDB" id="A0AAD4MXH2"/>
<keyword evidence="7 8" id="KW-0349">Heme</keyword>
<protein>
    <submittedName>
        <fullName evidence="9">Cytochrome p450 domain-containing protein</fullName>
    </submittedName>
</protein>
<dbReference type="GO" id="GO:0005737">
    <property type="term" value="C:cytoplasm"/>
    <property type="evidence" value="ECO:0007669"/>
    <property type="project" value="TreeGrafter"/>
</dbReference>
<organism evidence="9 10">
    <name type="scientific">Ditylenchus destructor</name>
    <dbReference type="NCBI Taxonomy" id="166010"/>
    <lineage>
        <taxon>Eukaryota</taxon>
        <taxon>Metazoa</taxon>
        <taxon>Ecdysozoa</taxon>
        <taxon>Nematoda</taxon>
        <taxon>Chromadorea</taxon>
        <taxon>Rhabditida</taxon>
        <taxon>Tylenchina</taxon>
        <taxon>Tylenchomorpha</taxon>
        <taxon>Sphaerularioidea</taxon>
        <taxon>Anguinidae</taxon>
        <taxon>Anguininae</taxon>
        <taxon>Ditylenchus</taxon>
    </lineage>
</organism>
<evidence type="ECO:0000256" key="2">
    <source>
        <dbReference type="ARBA" id="ARBA00010617"/>
    </source>
</evidence>
<keyword evidence="5 7" id="KW-0408">Iron</keyword>
<feature type="binding site" description="axial binding residue" evidence="7">
    <location>
        <position position="441"/>
    </location>
    <ligand>
        <name>heme</name>
        <dbReference type="ChEBI" id="CHEBI:30413"/>
    </ligand>
    <ligandPart>
        <name>Fe</name>
        <dbReference type="ChEBI" id="CHEBI:18248"/>
    </ligandPart>
</feature>
<evidence type="ECO:0000256" key="8">
    <source>
        <dbReference type="RuleBase" id="RU000461"/>
    </source>
</evidence>
<dbReference type="PANTHER" id="PTHR24300:SF375">
    <property type="entry name" value="CYTOCHROME P450 FAMILY"/>
    <property type="match status" value="1"/>
</dbReference>
<dbReference type="Gene3D" id="1.10.630.10">
    <property type="entry name" value="Cytochrome P450"/>
    <property type="match status" value="1"/>
</dbReference>
<dbReference type="InterPro" id="IPR017972">
    <property type="entry name" value="Cyt_P450_CS"/>
</dbReference>
<dbReference type="PRINTS" id="PR00385">
    <property type="entry name" value="P450"/>
</dbReference>
<evidence type="ECO:0000256" key="1">
    <source>
        <dbReference type="ARBA" id="ARBA00001971"/>
    </source>
</evidence>
<evidence type="ECO:0000256" key="6">
    <source>
        <dbReference type="ARBA" id="ARBA00023033"/>
    </source>
</evidence>
<comment type="cofactor">
    <cofactor evidence="1 7">
        <name>heme</name>
        <dbReference type="ChEBI" id="CHEBI:30413"/>
    </cofactor>
</comment>
<keyword evidence="6 8" id="KW-0503">Monooxygenase</keyword>
<dbReference type="GO" id="GO:0006082">
    <property type="term" value="P:organic acid metabolic process"/>
    <property type="evidence" value="ECO:0007669"/>
    <property type="project" value="TreeGrafter"/>
</dbReference>
<dbReference type="CDD" id="cd20617">
    <property type="entry name" value="CYP1_2-like"/>
    <property type="match status" value="1"/>
</dbReference>
<sequence>MLIVFLILLTTFGFYNFYWKRRKFPPGPVPLPLFGNTLELANDPPGYGPMIRWHQKYGPVFTVWLLETPVIVIADYTTLCETFGGHDGDAYAGIDFMVEILKVTKGIHGIGSTQGEEWRSLRRTTLHVLRNLGMGRPDGERLIMDEVDNLLVSIQMSLDSGRKVFDLLSLLEFSTGSIINKLVFGYRFTEDKKGEFNNLKKLMTELEALFSDLPCQLVMEYTWLRHLPYFSTHFNRIDANLADFFALIDTQIRDTMKRKDGGEDNPDCFIDAFLRLIDQCGSVPDQYFNVESLRGLCYDLITAGDGTIHLTISFFALYMVIHQGVQKKVQDELDSLIGNQRPVTLADKPLLPYTNAVIMETQRVCNLLPFNLIHRTTRDIAINGYKFPQDTRIVPQISCVLYDEKIFPDSKEFRPERFLTADGRLKNVEGFIPFSIGKRICPGESLTKMELFLIAANLLNQFKLSPEDPLTLPSTSKLPGVAVAPIPFLCRVEKRYL</sequence>
<dbReference type="GO" id="GO:0005506">
    <property type="term" value="F:iron ion binding"/>
    <property type="evidence" value="ECO:0007669"/>
    <property type="project" value="InterPro"/>
</dbReference>
<dbReference type="GO" id="GO:0020037">
    <property type="term" value="F:heme binding"/>
    <property type="evidence" value="ECO:0007669"/>
    <property type="project" value="InterPro"/>
</dbReference>
<evidence type="ECO:0000256" key="3">
    <source>
        <dbReference type="ARBA" id="ARBA00022723"/>
    </source>
</evidence>
<comment type="similarity">
    <text evidence="2 8">Belongs to the cytochrome P450 family.</text>
</comment>
<dbReference type="PANTHER" id="PTHR24300">
    <property type="entry name" value="CYTOCHROME P450 508A4-RELATED"/>
    <property type="match status" value="1"/>
</dbReference>
<keyword evidence="4 8" id="KW-0560">Oxidoreductase</keyword>
<gene>
    <name evidence="9" type="ORF">DdX_14044</name>
</gene>
<dbReference type="EMBL" id="JAKKPZ010000064">
    <property type="protein sequence ID" value="KAI1704691.1"/>
    <property type="molecule type" value="Genomic_DNA"/>
</dbReference>
<dbReference type="PROSITE" id="PS00086">
    <property type="entry name" value="CYTOCHROME_P450"/>
    <property type="match status" value="1"/>
</dbReference>
<evidence type="ECO:0000313" key="10">
    <source>
        <dbReference type="Proteomes" id="UP001201812"/>
    </source>
</evidence>